<feature type="region of interest" description="Disordered" evidence="1">
    <location>
        <begin position="1"/>
        <end position="29"/>
    </location>
</feature>
<dbReference type="SUPFAM" id="SSF160246">
    <property type="entry name" value="EspE N-terminal domain-like"/>
    <property type="match status" value="1"/>
</dbReference>
<dbReference type="Pfam" id="PF05157">
    <property type="entry name" value="MshEN"/>
    <property type="match status" value="1"/>
</dbReference>
<comment type="caution">
    <text evidence="3">The sequence shown here is derived from an EMBL/GenBank/DDBJ whole genome shotgun (WGS) entry which is preliminary data.</text>
</comment>
<feature type="non-terminal residue" evidence="3">
    <location>
        <position position="1"/>
    </location>
</feature>
<name>A0A6M1RQ45_9BACT</name>
<evidence type="ECO:0000313" key="3">
    <source>
        <dbReference type="EMBL" id="NGO38795.1"/>
    </source>
</evidence>
<dbReference type="EMBL" id="JAAKYA010000029">
    <property type="protein sequence ID" value="NGO38795.1"/>
    <property type="molecule type" value="Genomic_DNA"/>
</dbReference>
<proteinExistence type="predicted"/>
<evidence type="ECO:0000313" key="4">
    <source>
        <dbReference type="Proteomes" id="UP000477311"/>
    </source>
</evidence>
<sequence>LAPPTPATDTDFTPAKSGPRPAPAPTPTPSFALAVEDGRSAMRKIFVDGRIIAPADFDACWPEPDLSRPPAEPVPPFIQILHEKGLVPVERSLKLLVDRSRLAYLPLDRYDVDVDLTRRFPATLCRRWCILPFDTLGRTLLVATANPFNQEAIRELGTVWHHRLQWYLAAPADLLKYLRTAFR</sequence>
<evidence type="ECO:0000256" key="1">
    <source>
        <dbReference type="SAM" id="MobiDB-lite"/>
    </source>
</evidence>
<reference evidence="3 4" key="1">
    <citation type="submission" date="2020-02" db="EMBL/GenBank/DDBJ databases">
        <title>Draft genome sequence of Limisphaera ngatamarikiensis NGM72.4T, a thermophilic Verrucomicrobia grouped in subdivision 3.</title>
        <authorList>
            <person name="Carere C.R."/>
            <person name="Steen J."/>
            <person name="Hugenholtz P."/>
            <person name="Stott M.B."/>
        </authorList>
    </citation>
    <scope>NUCLEOTIDE SEQUENCE [LARGE SCALE GENOMIC DNA]</scope>
    <source>
        <strain evidence="3 4">NGM72.4</strain>
    </source>
</reference>
<dbReference type="Proteomes" id="UP000477311">
    <property type="component" value="Unassembled WGS sequence"/>
</dbReference>
<evidence type="ECO:0000259" key="2">
    <source>
        <dbReference type="Pfam" id="PF05157"/>
    </source>
</evidence>
<accession>A0A6M1RQ45</accession>
<dbReference type="InterPro" id="IPR007831">
    <property type="entry name" value="T2SS_GspE_N"/>
</dbReference>
<protein>
    <recommendedName>
        <fullName evidence="2">Type II secretion system protein GspE N-terminal domain-containing protein</fullName>
    </recommendedName>
</protein>
<gene>
    <name evidence="3" type="ORF">G4L39_05220</name>
</gene>
<dbReference type="AlphaFoldDB" id="A0A6M1RQ45"/>
<dbReference type="Gene3D" id="3.30.300.160">
    <property type="entry name" value="Type II secretion system, protein E, N-terminal domain"/>
    <property type="match status" value="1"/>
</dbReference>
<dbReference type="InterPro" id="IPR037257">
    <property type="entry name" value="T2SS_E_N_sf"/>
</dbReference>
<feature type="domain" description="Type II secretion system protein GspE N-terminal" evidence="2">
    <location>
        <begin position="101"/>
        <end position="180"/>
    </location>
</feature>
<keyword evidence="4" id="KW-1185">Reference proteome</keyword>
<organism evidence="3 4">
    <name type="scientific">Limisphaera ngatamarikiensis</name>
    <dbReference type="NCBI Taxonomy" id="1324935"/>
    <lineage>
        <taxon>Bacteria</taxon>
        <taxon>Pseudomonadati</taxon>
        <taxon>Verrucomicrobiota</taxon>
        <taxon>Verrucomicrobiia</taxon>
        <taxon>Limisphaerales</taxon>
        <taxon>Limisphaeraceae</taxon>
        <taxon>Limisphaera</taxon>
    </lineage>
</organism>